<organism evidence="1 2">
    <name type="scientific">Pseudopedobacter saltans</name>
    <dbReference type="NCBI Taxonomy" id="151895"/>
    <lineage>
        <taxon>Bacteria</taxon>
        <taxon>Pseudomonadati</taxon>
        <taxon>Bacteroidota</taxon>
        <taxon>Sphingobacteriia</taxon>
        <taxon>Sphingobacteriales</taxon>
        <taxon>Sphingobacteriaceae</taxon>
        <taxon>Pseudopedobacter</taxon>
    </lineage>
</organism>
<dbReference type="EMBL" id="QFOI01000597">
    <property type="protein sequence ID" value="PZP40642.1"/>
    <property type="molecule type" value="Genomic_DNA"/>
</dbReference>
<dbReference type="Proteomes" id="UP000249645">
    <property type="component" value="Unassembled WGS sequence"/>
</dbReference>
<comment type="caution">
    <text evidence="1">The sequence shown here is derived from an EMBL/GenBank/DDBJ whole genome shotgun (WGS) entry which is preliminary data.</text>
</comment>
<proteinExistence type="predicted"/>
<name>A0A2W5GBB3_9SPHI</name>
<accession>A0A2W5GBB3</accession>
<gene>
    <name evidence="1" type="ORF">DI598_19205</name>
</gene>
<evidence type="ECO:0000313" key="1">
    <source>
        <dbReference type="EMBL" id="PZP40642.1"/>
    </source>
</evidence>
<sequence length="211" mass="23548">MGINISLSTLLQRITPPTGMQFFGKPLEGDGTAIAPPFTNSGGNIAVVEQVNDWGTKVTRIDDSSLGQYTFMPVFINGYELPNALIMITGEKGIIETDLTEVGTVFEKVYDRPYDIQILIQLIGENKQWPREQFRDITRIYKGEDLNTGQDLNNDLVALKCALTDYFLDANTKLNFLITKISVLDNGGSESNEFIQIDGRSNIDFELELIN</sequence>
<evidence type="ECO:0000313" key="2">
    <source>
        <dbReference type="Proteomes" id="UP000249645"/>
    </source>
</evidence>
<dbReference type="AlphaFoldDB" id="A0A2W5GBB3"/>
<protein>
    <submittedName>
        <fullName evidence="1">Uncharacterized protein</fullName>
    </submittedName>
</protein>
<reference evidence="1 2" key="1">
    <citation type="submission" date="2017-11" db="EMBL/GenBank/DDBJ databases">
        <title>Infants hospitalized years apart are colonized by the same room-sourced microbial strains.</title>
        <authorList>
            <person name="Brooks B."/>
            <person name="Olm M.R."/>
            <person name="Firek B.A."/>
            <person name="Baker R."/>
            <person name="Thomas B.C."/>
            <person name="Morowitz M.J."/>
            <person name="Banfield J.F."/>
        </authorList>
    </citation>
    <scope>NUCLEOTIDE SEQUENCE [LARGE SCALE GENOMIC DNA]</scope>
    <source>
        <strain evidence="1">S2_009_000_R2_76</strain>
    </source>
</reference>